<dbReference type="STRING" id="13333.W1PZU9"/>
<evidence type="ECO:0000256" key="10">
    <source>
        <dbReference type="ARBA" id="ARBA00057335"/>
    </source>
</evidence>
<dbReference type="HOGENOM" id="CLU_012243_9_1_1"/>
<protein>
    <recommendedName>
        <fullName evidence="4 12">Pectinesterase</fullName>
        <ecNumber evidence="4 12">3.1.1.11</ecNumber>
    </recommendedName>
</protein>
<keyword evidence="13" id="KW-0812">Transmembrane</keyword>
<dbReference type="GO" id="GO:0042545">
    <property type="term" value="P:cell wall modification"/>
    <property type="evidence" value="ECO:0007669"/>
    <property type="project" value="UniProtKB-UniRule"/>
</dbReference>
<dbReference type="EMBL" id="KI392591">
    <property type="protein sequence ID" value="ERN13140.1"/>
    <property type="molecule type" value="Genomic_DNA"/>
</dbReference>
<feature type="active site" evidence="11">
    <location>
        <position position="425"/>
    </location>
</feature>
<feature type="domain" description="Pectinesterase inhibitor" evidence="14">
    <location>
        <begin position="69"/>
        <end position="228"/>
    </location>
</feature>
<comment type="similarity">
    <text evidence="2">In the N-terminal section; belongs to the PMEI family.</text>
</comment>
<keyword evidence="6 12" id="KW-0063">Aspartyl esterase</keyword>
<dbReference type="OrthoDB" id="2019149at2759"/>
<dbReference type="FunFam" id="1.20.140.40:FF:000001">
    <property type="entry name" value="Pectinesterase"/>
    <property type="match status" value="1"/>
</dbReference>
<evidence type="ECO:0000256" key="8">
    <source>
        <dbReference type="ARBA" id="ARBA00023180"/>
    </source>
</evidence>
<dbReference type="InterPro" id="IPR033131">
    <property type="entry name" value="Pectinesterase_Asp_AS"/>
</dbReference>
<dbReference type="Gramene" id="ERN13140">
    <property type="protein sequence ID" value="ERN13140"/>
    <property type="gene ID" value="AMTR_s00040p00188020"/>
</dbReference>
<organism evidence="15 16">
    <name type="scientific">Amborella trichopoda</name>
    <dbReference type="NCBI Taxonomy" id="13333"/>
    <lineage>
        <taxon>Eukaryota</taxon>
        <taxon>Viridiplantae</taxon>
        <taxon>Streptophyta</taxon>
        <taxon>Embryophyta</taxon>
        <taxon>Tracheophyta</taxon>
        <taxon>Spermatophyta</taxon>
        <taxon>Magnoliopsida</taxon>
        <taxon>Amborellales</taxon>
        <taxon>Amborellaceae</taxon>
        <taxon>Amborella</taxon>
    </lineage>
</organism>
<dbReference type="GO" id="GO:0046910">
    <property type="term" value="F:pectinesterase inhibitor activity"/>
    <property type="evidence" value="ECO:0000318"/>
    <property type="project" value="GO_Central"/>
</dbReference>
<dbReference type="Gene3D" id="1.20.140.40">
    <property type="entry name" value="Invertase/pectin methylesterase inhibitor family protein"/>
    <property type="match status" value="1"/>
</dbReference>
<evidence type="ECO:0000256" key="4">
    <source>
        <dbReference type="ARBA" id="ARBA00013229"/>
    </source>
</evidence>
<name>W1PZU9_AMBTC</name>
<dbReference type="PANTHER" id="PTHR31707">
    <property type="entry name" value="PECTINESTERASE"/>
    <property type="match status" value="1"/>
</dbReference>
<dbReference type="GO" id="GO:0030599">
    <property type="term" value="F:pectinesterase activity"/>
    <property type="evidence" value="ECO:0000318"/>
    <property type="project" value="GO_Central"/>
</dbReference>
<dbReference type="GO" id="GO:0045490">
    <property type="term" value="P:pectin catabolic process"/>
    <property type="evidence" value="ECO:0007669"/>
    <property type="project" value="UniProtKB-UniRule"/>
</dbReference>
<dbReference type="InterPro" id="IPR000070">
    <property type="entry name" value="Pectinesterase_cat"/>
</dbReference>
<evidence type="ECO:0000256" key="3">
    <source>
        <dbReference type="ARBA" id="ARBA00007786"/>
    </source>
</evidence>
<proteinExistence type="inferred from homology"/>
<comment type="pathway">
    <text evidence="1 12">Glycan metabolism; pectin degradation; 2-dehydro-3-deoxy-D-gluconate from pectin: step 1/5.</text>
</comment>
<evidence type="ECO:0000313" key="15">
    <source>
        <dbReference type="EMBL" id="ERN13140.1"/>
    </source>
</evidence>
<dbReference type="InterPro" id="IPR012334">
    <property type="entry name" value="Pectin_lyas_fold"/>
</dbReference>
<evidence type="ECO:0000256" key="13">
    <source>
        <dbReference type="SAM" id="Phobius"/>
    </source>
</evidence>
<keyword evidence="13" id="KW-1133">Transmembrane helix</keyword>
<evidence type="ECO:0000256" key="7">
    <source>
        <dbReference type="ARBA" id="ARBA00023157"/>
    </source>
</evidence>
<keyword evidence="8" id="KW-0325">Glycoprotein</keyword>
<dbReference type="Pfam" id="PF04043">
    <property type="entry name" value="PMEI"/>
    <property type="match status" value="1"/>
</dbReference>
<dbReference type="Proteomes" id="UP000017836">
    <property type="component" value="Unassembled WGS sequence"/>
</dbReference>
<comment type="similarity">
    <text evidence="3">In the C-terminal section; belongs to the pectinesterase family.</text>
</comment>
<dbReference type="UniPathway" id="UPA00545">
    <property type="reaction ID" value="UER00823"/>
</dbReference>
<dbReference type="PROSITE" id="PS00503">
    <property type="entry name" value="PECTINESTERASE_2"/>
    <property type="match status" value="1"/>
</dbReference>
<dbReference type="Pfam" id="PF01095">
    <property type="entry name" value="Pectinesterase"/>
    <property type="match status" value="1"/>
</dbReference>
<evidence type="ECO:0000256" key="2">
    <source>
        <dbReference type="ARBA" id="ARBA00006027"/>
    </source>
</evidence>
<dbReference type="SUPFAM" id="SSF51126">
    <property type="entry name" value="Pectin lyase-like"/>
    <property type="match status" value="1"/>
</dbReference>
<evidence type="ECO:0000256" key="12">
    <source>
        <dbReference type="RuleBase" id="RU000589"/>
    </source>
</evidence>
<dbReference type="EC" id="3.1.1.11" evidence="4 12"/>
<evidence type="ECO:0000256" key="6">
    <source>
        <dbReference type="ARBA" id="ARBA00023085"/>
    </source>
</evidence>
<dbReference type="NCBIfam" id="TIGR01614">
    <property type="entry name" value="PME_inhib"/>
    <property type="match status" value="1"/>
</dbReference>
<comment type="function">
    <text evidence="10">Acts in the modification of cell walls via demethylesterification of cell wall pectin.</text>
</comment>
<keyword evidence="5 12" id="KW-0378">Hydrolase</keyword>
<dbReference type="OMA" id="AAICEPT"/>
<dbReference type="Gene3D" id="2.160.20.10">
    <property type="entry name" value="Single-stranded right-handed beta-helix, Pectin lyase-like"/>
    <property type="match status" value="1"/>
</dbReference>
<keyword evidence="7" id="KW-1015">Disulfide bond</keyword>
<dbReference type="InterPro" id="IPR011050">
    <property type="entry name" value="Pectin_lyase_fold/virulence"/>
</dbReference>
<reference evidence="16" key="1">
    <citation type="journal article" date="2013" name="Science">
        <title>The Amborella genome and the evolution of flowering plants.</title>
        <authorList>
            <consortium name="Amborella Genome Project"/>
        </authorList>
    </citation>
    <scope>NUCLEOTIDE SEQUENCE [LARGE SCALE GENOMIC DNA]</scope>
</reference>
<keyword evidence="16" id="KW-1185">Reference proteome</keyword>
<feature type="transmembrane region" description="Helical" evidence="13">
    <location>
        <begin position="23"/>
        <end position="45"/>
    </location>
</feature>
<evidence type="ECO:0000256" key="1">
    <source>
        <dbReference type="ARBA" id="ARBA00005184"/>
    </source>
</evidence>
<evidence type="ECO:0000256" key="9">
    <source>
        <dbReference type="ARBA" id="ARBA00047928"/>
    </source>
</evidence>
<keyword evidence="13" id="KW-0472">Membrane</keyword>
<gene>
    <name evidence="15" type="ORF">AMTR_s00040p00188020</name>
</gene>
<comment type="catalytic activity">
    <reaction evidence="9 12">
        <text>[(1-&gt;4)-alpha-D-galacturonosyl methyl ester](n) + n H2O = [(1-&gt;4)-alpha-D-galacturonosyl](n) + n methanol + n H(+)</text>
        <dbReference type="Rhea" id="RHEA:22380"/>
        <dbReference type="Rhea" id="RHEA-COMP:14570"/>
        <dbReference type="Rhea" id="RHEA-COMP:14573"/>
        <dbReference type="ChEBI" id="CHEBI:15377"/>
        <dbReference type="ChEBI" id="CHEBI:15378"/>
        <dbReference type="ChEBI" id="CHEBI:17790"/>
        <dbReference type="ChEBI" id="CHEBI:140522"/>
        <dbReference type="ChEBI" id="CHEBI:140523"/>
        <dbReference type="EC" id="3.1.1.11"/>
    </reaction>
</comment>
<dbReference type="FunFam" id="2.160.20.10:FF:000001">
    <property type="entry name" value="Pectinesterase"/>
    <property type="match status" value="1"/>
</dbReference>
<dbReference type="eggNOG" id="ENOG502QQVX">
    <property type="taxonomic scope" value="Eukaryota"/>
</dbReference>
<dbReference type="InterPro" id="IPR035513">
    <property type="entry name" value="Invertase/methylesterase_inhib"/>
</dbReference>
<dbReference type="CDD" id="cd15798">
    <property type="entry name" value="PMEI-like_3"/>
    <property type="match status" value="1"/>
</dbReference>
<evidence type="ECO:0000256" key="11">
    <source>
        <dbReference type="PROSITE-ProRule" id="PRU10040"/>
    </source>
</evidence>
<dbReference type="AlphaFoldDB" id="W1PZU9"/>
<sequence length="586" mass="63917">MSSFQGYGHLSQRAPPRSHKRRNLCVAGVSIIVVAAIVIGILATVTRSHNGSSYDASSSGLGSGDGLSTTMRAITTICGPTDHKQACIDSLSQIVGNNASATALEPKELIAASVKATIKQVTGALKLSDSMKATATNGTDGRRLEGAIADCKQLLSFAIDELQDSFSDISGNDMKSLPDRAYQLRVWLSAVLTYHETCVDGLDHPELKATMRDGLANATVMTSNALAIITEISKILSSFQIPFSIPSRRLLETGFPEWLNEGDRRLLAGGGGVRPNAVVAKDGSGQYKKISDAVAAIPENFQGRWIIYVKAGIYEEKVTIPKDANNVFMYGDGARKTIVSGRLNYVDGTSTFQTATFTALGDGFLCKSMAFSNTAGPEKHQAVAVLVKSDMAAFFNCRFDGYQDTLYAHSHRQLYRNCVVSGTIDFIFGDSAAVLQNCKIIVRRPMDNQQNIVTASGRLDKRSTGGIIIHNCRIVPDKRLYPERLKFRTYLGRPWKEYARTIVMESTLGDLIQPDGWMPWEGDFALKTLFYAEYGNKGPGAQTARRVKWSRVIKRSDALQFTAGPFLQARQWLPSTGVPYVLGLVH</sequence>
<dbReference type="SUPFAM" id="SSF101148">
    <property type="entry name" value="Plant invertase/pectin methylesterase inhibitor"/>
    <property type="match status" value="1"/>
</dbReference>
<evidence type="ECO:0000313" key="16">
    <source>
        <dbReference type="Proteomes" id="UP000017836"/>
    </source>
</evidence>
<evidence type="ECO:0000259" key="14">
    <source>
        <dbReference type="SMART" id="SM00856"/>
    </source>
</evidence>
<evidence type="ECO:0000256" key="5">
    <source>
        <dbReference type="ARBA" id="ARBA00022801"/>
    </source>
</evidence>
<dbReference type="SMART" id="SM00856">
    <property type="entry name" value="PMEI"/>
    <property type="match status" value="1"/>
</dbReference>
<accession>W1PZU9</accession>
<dbReference type="InterPro" id="IPR006501">
    <property type="entry name" value="Pectinesterase_inhib_dom"/>
</dbReference>